<keyword evidence="3" id="KW-1185">Reference proteome</keyword>
<evidence type="ECO:0008006" key="4">
    <source>
        <dbReference type="Google" id="ProtNLM"/>
    </source>
</evidence>
<evidence type="ECO:0000313" key="3">
    <source>
        <dbReference type="Proteomes" id="UP000621930"/>
    </source>
</evidence>
<protein>
    <recommendedName>
        <fullName evidence="4">FilF</fullName>
    </recommendedName>
</protein>
<keyword evidence="1" id="KW-0732">Signal</keyword>
<proteinExistence type="predicted"/>
<dbReference type="EMBL" id="JACSPT010000003">
    <property type="protein sequence ID" value="MBD8008433.1"/>
    <property type="molecule type" value="Genomic_DNA"/>
</dbReference>
<organism evidence="2 3">
    <name type="scientific">Acinetobacter pecorum</name>
    <dbReference type="NCBI Taxonomy" id="2762215"/>
    <lineage>
        <taxon>Bacteria</taxon>
        <taxon>Pseudomonadati</taxon>
        <taxon>Pseudomonadota</taxon>
        <taxon>Gammaproteobacteria</taxon>
        <taxon>Moraxellales</taxon>
        <taxon>Moraxellaceae</taxon>
        <taxon>Acinetobacter</taxon>
    </lineage>
</organism>
<feature type="signal peptide" evidence="1">
    <location>
        <begin position="1"/>
        <end position="22"/>
    </location>
</feature>
<name>A0ABR8VUI4_9GAMM</name>
<dbReference type="RefSeq" id="WP_144724007.1">
    <property type="nucleotide sequence ID" value="NZ_JACSPT010000003.1"/>
</dbReference>
<sequence>MKKILLNSLVVAMCAITQQSFAMTSLNDEELSTVEGQALLSMEVQKGFKQIDNLGNNYDQSNISFYKLGLEAEMEINTNIKKLQLGCGGVNGAAGCDIDIDNIALSGLPANSNYTADDRASSSALITNPFLQFAIKNPNQASTREVLGFRLSAEKIQGLLTLGAENSNTPNGINSFSGYMKTKAASGVANTASRVMDYASTGQYIEGTVRGKLGNLTLPLDLHYKSNDYSFTLQESTAPFAIPSTIVSGTRMKEIVLKGTGTVERIDFSGPLKAQLLNGALTLDKQITGYLTGLKTDITVNQNLGLIHALYLNNPASLSLQSQKILWPGAAVAANQGWWLAMEDEVDLGSISPSDKVQITNEVLQQTIAGINHDLTNNVRICGGIISGCIVGGSLDVSEIKNPTLIDFPLNNLKLQGQDFKPNCFGGHKFC</sequence>
<evidence type="ECO:0000256" key="1">
    <source>
        <dbReference type="SAM" id="SignalP"/>
    </source>
</evidence>
<dbReference type="Proteomes" id="UP000621930">
    <property type="component" value="Unassembled WGS sequence"/>
</dbReference>
<feature type="chain" id="PRO_5047091961" description="FilF" evidence="1">
    <location>
        <begin position="23"/>
        <end position="431"/>
    </location>
</feature>
<reference evidence="2 3" key="1">
    <citation type="submission" date="2020-08" db="EMBL/GenBank/DDBJ databases">
        <title>A Genomic Blueprint of the Chicken Gut Microbiome.</title>
        <authorList>
            <person name="Gilroy R."/>
            <person name="Ravi A."/>
            <person name="Getino M."/>
            <person name="Pursley I."/>
            <person name="Horton D.L."/>
            <person name="Alikhan N.-F."/>
            <person name="Baker D."/>
            <person name="Gharbi K."/>
            <person name="Hall N."/>
            <person name="Watson M."/>
            <person name="Adriaenssens E.M."/>
            <person name="Foster-Nyarko E."/>
            <person name="Jarju S."/>
            <person name="Secka A."/>
            <person name="Antonio M."/>
            <person name="Oren A."/>
            <person name="Chaudhuri R."/>
            <person name="La Ragione R.M."/>
            <person name="Hildebrand F."/>
            <person name="Pallen M.J."/>
        </authorList>
    </citation>
    <scope>NUCLEOTIDE SEQUENCE [LARGE SCALE GENOMIC DNA]</scope>
    <source>
        <strain evidence="2 3">Sa1BUA6</strain>
    </source>
</reference>
<accession>A0ABR8VUI4</accession>
<evidence type="ECO:0000313" key="2">
    <source>
        <dbReference type="EMBL" id="MBD8008433.1"/>
    </source>
</evidence>
<gene>
    <name evidence="2" type="ORF">H9629_03670</name>
</gene>
<comment type="caution">
    <text evidence="2">The sequence shown here is derived from an EMBL/GenBank/DDBJ whole genome shotgun (WGS) entry which is preliminary data.</text>
</comment>